<sequence length="223" mass="24695">MSSKIIPSHSVCNLTFYDHDSINRYFCFPNSSNPCCLNQSKHSHNNSSKQTKINLFHLGAKYGVSKVMCSSGTGSVHQESDAPTPQKSDTSPWKKWTIGIVLSILLPSFGHKMGPLLLLKSKVDTAIEKVEEVTEIVDEVAEATEELAEMVEEKLPENSKIKKDVDILKNLSEKAVDKAKQAEKLVHQIEDVEDKLIDSLTEAANSAAKEETSNKDVDRPVKT</sequence>
<name>A0ABD2ZZF3_9GENT</name>
<dbReference type="EMBL" id="JBJUIK010000006">
    <property type="protein sequence ID" value="KAL3524855.1"/>
    <property type="molecule type" value="Genomic_DNA"/>
</dbReference>
<feature type="coiled-coil region" evidence="1">
    <location>
        <begin position="133"/>
        <end position="195"/>
    </location>
</feature>
<dbReference type="PANTHER" id="PTHR33735">
    <property type="entry name" value="EXPRESSED PROTEIN"/>
    <property type="match status" value="1"/>
</dbReference>
<evidence type="ECO:0008006" key="5">
    <source>
        <dbReference type="Google" id="ProtNLM"/>
    </source>
</evidence>
<keyword evidence="4" id="KW-1185">Reference proteome</keyword>
<evidence type="ECO:0000313" key="4">
    <source>
        <dbReference type="Proteomes" id="UP001630127"/>
    </source>
</evidence>
<dbReference type="AlphaFoldDB" id="A0ABD2ZZF3"/>
<accession>A0ABD2ZZF3</accession>
<organism evidence="3 4">
    <name type="scientific">Cinchona calisaya</name>
    <dbReference type="NCBI Taxonomy" id="153742"/>
    <lineage>
        <taxon>Eukaryota</taxon>
        <taxon>Viridiplantae</taxon>
        <taxon>Streptophyta</taxon>
        <taxon>Embryophyta</taxon>
        <taxon>Tracheophyta</taxon>
        <taxon>Spermatophyta</taxon>
        <taxon>Magnoliopsida</taxon>
        <taxon>eudicotyledons</taxon>
        <taxon>Gunneridae</taxon>
        <taxon>Pentapetalae</taxon>
        <taxon>asterids</taxon>
        <taxon>lamiids</taxon>
        <taxon>Gentianales</taxon>
        <taxon>Rubiaceae</taxon>
        <taxon>Cinchonoideae</taxon>
        <taxon>Cinchoneae</taxon>
        <taxon>Cinchona</taxon>
    </lineage>
</organism>
<comment type="caution">
    <text evidence="3">The sequence shown here is derived from an EMBL/GenBank/DDBJ whole genome shotgun (WGS) entry which is preliminary data.</text>
</comment>
<gene>
    <name evidence="3" type="ORF">ACH5RR_013227</name>
</gene>
<feature type="compositionally biased region" description="Basic and acidic residues" evidence="2">
    <location>
        <begin position="208"/>
        <end position="223"/>
    </location>
</feature>
<feature type="region of interest" description="Disordered" evidence="2">
    <location>
        <begin position="203"/>
        <end position="223"/>
    </location>
</feature>
<protein>
    <recommendedName>
        <fullName evidence="5">Plastid-targeted protein 4</fullName>
    </recommendedName>
</protein>
<dbReference type="Proteomes" id="UP001630127">
    <property type="component" value="Unassembled WGS sequence"/>
</dbReference>
<proteinExistence type="predicted"/>
<evidence type="ECO:0000313" key="3">
    <source>
        <dbReference type="EMBL" id="KAL3524855.1"/>
    </source>
</evidence>
<reference evidence="3 4" key="1">
    <citation type="submission" date="2024-11" db="EMBL/GenBank/DDBJ databases">
        <title>A near-complete genome assembly of Cinchona calisaya.</title>
        <authorList>
            <person name="Lian D.C."/>
            <person name="Zhao X.W."/>
            <person name="Wei L."/>
        </authorList>
    </citation>
    <scope>NUCLEOTIDE SEQUENCE [LARGE SCALE GENOMIC DNA]</scope>
    <source>
        <tissue evidence="3">Nenye</tissue>
    </source>
</reference>
<evidence type="ECO:0000256" key="2">
    <source>
        <dbReference type="SAM" id="MobiDB-lite"/>
    </source>
</evidence>
<dbReference type="SUPFAM" id="SSF58104">
    <property type="entry name" value="Methyl-accepting chemotaxis protein (MCP) signaling domain"/>
    <property type="match status" value="1"/>
</dbReference>
<dbReference type="PANTHER" id="PTHR33735:SF23">
    <property type="entry name" value="PTERIN-BINDING DOMAIN-CONTAINING PROTEIN"/>
    <property type="match status" value="1"/>
</dbReference>
<evidence type="ECO:0000256" key="1">
    <source>
        <dbReference type="SAM" id="Coils"/>
    </source>
</evidence>
<keyword evidence="1" id="KW-0175">Coiled coil</keyword>